<dbReference type="AlphaFoldDB" id="A0AAD7JF58"/>
<reference evidence="1" key="1">
    <citation type="submission" date="2023-03" db="EMBL/GenBank/DDBJ databases">
        <title>Massive genome expansion in bonnet fungi (Mycena s.s.) driven by repeated elements and novel gene families across ecological guilds.</title>
        <authorList>
            <consortium name="Lawrence Berkeley National Laboratory"/>
            <person name="Harder C.B."/>
            <person name="Miyauchi S."/>
            <person name="Viragh M."/>
            <person name="Kuo A."/>
            <person name="Thoen E."/>
            <person name="Andreopoulos B."/>
            <person name="Lu D."/>
            <person name="Skrede I."/>
            <person name="Drula E."/>
            <person name="Henrissat B."/>
            <person name="Morin E."/>
            <person name="Kohler A."/>
            <person name="Barry K."/>
            <person name="LaButti K."/>
            <person name="Morin E."/>
            <person name="Salamov A."/>
            <person name="Lipzen A."/>
            <person name="Mereny Z."/>
            <person name="Hegedus B."/>
            <person name="Baldrian P."/>
            <person name="Stursova M."/>
            <person name="Weitz H."/>
            <person name="Taylor A."/>
            <person name="Grigoriev I.V."/>
            <person name="Nagy L.G."/>
            <person name="Martin F."/>
            <person name="Kauserud H."/>
        </authorList>
    </citation>
    <scope>NUCLEOTIDE SEQUENCE</scope>
    <source>
        <strain evidence="1">CBHHK188m</strain>
    </source>
</reference>
<organism evidence="1 2">
    <name type="scientific">Mycena maculata</name>
    <dbReference type="NCBI Taxonomy" id="230809"/>
    <lineage>
        <taxon>Eukaryota</taxon>
        <taxon>Fungi</taxon>
        <taxon>Dikarya</taxon>
        <taxon>Basidiomycota</taxon>
        <taxon>Agaricomycotina</taxon>
        <taxon>Agaricomycetes</taxon>
        <taxon>Agaricomycetidae</taxon>
        <taxon>Agaricales</taxon>
        <taxon>Marasmiineae</taxon>
        <taxon>Mycenaceae</taxon>
        <taxon>Mycena</taxon>
    </lineage>
</organism>
<evidence type="ECO:0000313" key="2">
    <source>
        <dbReference type="Proteomes" id="UP001215280"/>
    </source>
</evidence>
<accession>A0AAD7JF58</accession>
<keyword evidence="2" id="KW-1185">Reference proteome</keyword>
<protein>
    <submittedName>
        <fullName evidence="1">Uncharacterized protein</fullName>
    </submittedName>
</protein>
<sequence length="191" mass="21480">MANCSATTWACGLACRDWLPSSRDLLFAEVAFNDFNISSLFAIEETSPFPLRHLFRSLDLRTKDGSPALGILPNVRDLKVQVTDWTNSYRMSLAPLSSGPNTLSTRSATRAELSQSVLFRHLQLWDSTRPFPKRLIFPCVAGKPGFPFRRFLDLRSQSFCVSVPSSVEQWLQTKASPKLFSLSIPSLSFHH</sequence>
<dbReference type="Proteomes" id="UP001215280">
    <property type="component" value="Unassembled WGS sequence"/>
</dbReference>
<comment type="caution">
    <text evidence="1">The sequence shown here is derived from an EMBL/GenBank/DDBJ whole genome shotgun (WGS) entry which is preliminary data.</text>
</comment>
<name>A0AAD7JF58_9AGAR</name>
<gene>
    <name evidence="1" type="ORF">DFH07DRAFT_395965</name>
</gene>
<evidence type="ECO:0000313" key="1">
    <source>
        <dbReference type="EMBL" id="KAJ7763587.1"/>
    </source>
</evidence>
<dbReference type="EMBL" id="JARJLG010000040">
    <property type="protein sequence ID" value="KAJ7763587.1"/>
    <property type="molecule type" value="Genomic_DNA"/>
</dbReference>
<proteinExistence type="predicted"/>